<comment type="caution">
    <text evidence="3">The sequence shown here is derived from an EMBL/GenBank/DDBJ whole genome shotgun (WGS) entry which is preliminary data.</text>
</comment>
<reference evidence="3 4" key="1">
    <citation type="journal article" date="2019" name="J. Hered.">
        <title>An Improved Genome Assembly for Drosophila navojoa, the Basal Species in the mojavensis Cluster.</title>
        <authorList>
            <person name="Vanderlinde T."/>
            <person name="Dupim E.G."/>
            <person name="Nazario-Yepiz N.O."/>
            <person name="Carvalho A.B."/>
        </authorList>
    </citation>
    <scope>NUCLEOTIDE SEQUENCE [LARGE SCALE GENOMIC DNA]</scope>
    <source>
        <strain evidence="3">Navoj_Jal97</strain>
        <tissue evidence="3">Whole organism</tissue>
    </source>
</reference>
<keyword evidence="4" id="KW-1185">Reference proteome</keyword>
<feature type="compositionally biased region" description="Basic and acidic residues" evidence="2">
    <location>
        <begin position="14"/>
        <end position="29"/>
    </location>
</feature>
<accession>A0A484BV51</accession>
<dbReference type="AlphaFoldDB" id="A0A484BV51"/>
<keyword evidence="1" id="KW-0175">Coiled coil</keyword>
<dbReference type="Proteomes" id="UP000295192">
    <property type="component" value="Unassembled WGS sequence"/>
</dbReference>
<evidence type="ECO:0000313" key="4">
    <source>
        <dbReference type="Proteomes" id="UP000295192"/>
    </source>
</evidence>
<feature type="region of interest" description="Disordered" evidence="2">
    <location>
        <begin position="1"/>
        <end position="29"/>
    </location>
</feature>
<evidence type="ECO:0000256" key="2">
    <source>
        <dbReference type="SAM" id="MobiDB-lite"/>
    </source>
</evidence>
<evidence type="ECO:0000313" key="3">
    <source>
        <dbReference type="EMBL" id="TDG51795.1"/>
    </source>
</evidence>
<organism evidence="3 4">
    <name type="scientific">Drosophila navojoa</name>
    <name type="common">Fruit fly</name>
    <dbReference type="NCBI Taxonomy" id="7232"/>
    <lineage>
        <taxon>Eukaryota</taxon>
        <taxon>Metazoa</taxon>
        <taxon>Ecdysozoa</taxon>
        <taxon>Arthropoda</taxon>
        <taxon>Hexapoda</taxon>
        <taxon>Insecta</taxon>
        <taxon>Pterygota</taxon>
        <taxon>Neoptera</taxon>
        <taxon>Endopterygota</taxon>
        <taxon>Diptera</taxon>
        <taxon>Brachycera</taxon>
        <taxon>Muscomorpha</taxon>
        <taxon>Ephydroidea</taxon>
        <taxon>Drosophilidae</taxon>
        <taxon>Drosophila</taxon>
    </lineage>
</organism>
<gene>
    <name evidence="3" type="ORF">AWZ03_001855</name>
</gene>
<evidence type="ECO:0000256" key="1">
    <source>
        <dbReference type="SAM" id="Coils"/>
    </source>
</evidence>
<sequence>MTVVCALKSNKTNKQADETTDTHGQWDRRRSTHCVCLIESVLLLCLCQSSIKVKHQKQAEKQQKKKKQQQQQQQQTLLQSLINERDTGIMSACGC</sequence>
<protein>
    <submittedName>
        <fullName evidence="3">Uncharacterized protein</fullName>
    </submittedName>
</protein>
<dbReference type="EMBL" id="LSRL02000007">
    <property type="protein sequence ID" value="TDG51795.1"/>
    <property type="molecule type" value="Genomic_DNA"/>
</dbReference>
<feature type="coiled-coil region" evidence="1">
    <location>
        <begin position="52"/>
        <end position="84"/>
    </location>
</feature>
<name>A0A484BV51_DRONA</name>
<proteinExistence type="predicted"/>